<accession>A0ABX3A232</accession>
<protein>
    <submittedName>
        <fullName evidence="1">Uncharacterized protein</fullName>
    </submittedName>
</protein>
<keyword evidence="2" id="KW-1185">Reference proteome</keyword>
<organism evidence="1 2">
    <name type="scientific">Piscirickettsia litoralis</name>
    <dbReference type="NCBI Taxonomy" id="1891921"/>
    <lineage>
        <taxon>Bacteria</taxon>
        <taxon>Pseudomonadati</taxon>
        <taxon>Pseudomonadota</taxon>
        <taxon>Gammaproteobacteria</taxon>
        <taxon>Thiotrichales</taxon>
        <taxon>Piscirickettsiaceae</taxon>
        <taxon>Piscirickettsia</taxon>
    </lineage>
</organism>
<dbReference type="RefSeq" id="WP_069312089.1">
    <property type="nucleotide sequence ID" value="NZ_MDTU01000001.1"/>
</dbReference>
<dbReference type="Proteomes" id="UP000094329">
    <property type="component" value="Unassembled WGS sequence"/>
</dbReference>
<evidence type="ECO:0000313" key="2">
    <source>
        <dbReference type="Proteomes" id="UP000094329"/>
    </source>
</evidence>
<evidence type="ECO:0000313" key="1">
    <source>
        <dbReference type="EMBL" id="ODN42292.1"/>
    </source>
</evidence>
<reference evidence="1 2" key="1">
    <citation type="submission" date="2016-08" db="EMBL/GenBank/DDBJ databases">
        <title>Draft genome sequence of Candidatus Piscirickettsia litoralis, from seawater.</title>
        <authorList>
            <person name="Wan X."/>
            <person name="Lee A.J."/>
            <person name="Hou S."/>
            <person name="Donachie S.P."/>
        </authorList>
    </citation>
    <scope>NUCLEOTIDE SEQUENCE [LARGE SCALE GENOMIC DNA]</scope>
    <source>
        <strain evidence="1 2">Y2</strain>
    </source>
</reference>
<proteinExistence type="predicted"/>
<dbReference type="EMBL" id="MDTU01000001">
    <property type="protein sequence ID" value="ODN42292.1"/>
    <property type="molecule type" value="Genomic_DNA"/>
</dbReference>
<gene>
    <name evidence="1" type="ORF">BGC07_04275</name>
</gene>
<sequence>MNIFGDEKLACPALFSLESALAAFEFEESFLEFDIESYDLPTVDNIGSFIIELRQLLYNCHFAVLAEKMYTCYRQKACRLFNEACFGRE</sequence>
<comment type="caution">
    <text evidence="1">The sequence shown here is derived from an EMBL/GenBank/DDBJ whole genome shotgun (WGS) entry which is preliminary data.</text>
</comment>
<name>A0ABX3A232_9GAMM</name>